<dbReference type="Proteomes" id="UP000599688">
    <property type="component" value="Unassembled WGS sequence"/>
</dbReference>
<dbReference type="AlphaFoldDB" id="A0A916ZXG8"/>
<evidence type="ECO:0008006" key="4">
    <source>
        <dbReference type="Google" id="ProtNLM"/>
    </source>
</evidence>
<name>A0A916ZXG8_9FLAO</name>
<dbReference type="PROSITE" id="PS51257">
    <property type="entry name" value="PROKAR_LIPOPROTEIN"/>
    <property type="match status" value="1"/>
</dbReference>
<feature type="signal peptide" evidence="1">
    <location>
        <begin position="1"/>
        <end position="20"/>
    </location>
</feature>
<sequence>MKSLKITSLLSLLFIFASCSDDDDVKLINEEEVITTLTVTLVDNATNQTKTFQSRDLDGDGPESPVITADNLEANTTYQGSILFLNELEDPAENITLEVVEEGAEHQVFFVSATSLQTTFTYEDADANNNPIGVDFTLTTGEASSGNLSIILVHDGDKFAEGAAAGDSTNVGGETDIEATFPITIQ</sequence>
<evidence type="ECO:0000256" key="1">
    <source>
        <dbReference type="SAM" id="SignalP"/>
    </source>
</evidence>
<evidence type="ECO:0000313" key="3">
    <source>
        <dbReference type="Proteomes" id="UP000599688"/>
    </source>
</evidence>
<evidence type="ECO:0000313" key="2">
    <source>
        <dbReference type="EMBL" id="GGE17964.1"/>
    </source>
</evidence>
<accession>A0A916ZXG8</accession>
<gene>
    <name evidence="2" type="ORF">GCM10010831_18970</name>
</gene>
<comment type="caution">
    <text evidence="2">The sequence shown here is derived from an EMBL/GenBank/DDBJ whole genome shotgun (WGS) entry which is preliminary data.</text>
</comment>
<keyword evidence="1" id="KW-0732">Signal</keyword>
<protein>
    <recommendedName>
        <fullName evidence="4">Type 1 periplasmic binding fold superfamily protein</fullName>
    </recommendedName>
</protein>
<dbReference type="EMBL" id="BMGL01000010">
    <property type="protein sequence ID" value="GGE17964.1"/>
    <property type="molecule type" value="Genomic_DNA"/>
</dbReference>
<keyword evidence="3" id="KW-1185">Reference proteome</keyword>
<organism evidence="2 3">
    <name type="scientific">Psychroflexus salis</name>
    <dbReference type="NCBI Taxonomy" id="1526574"/>
    <lineage>
        <taxon>Bacteria</taxon>
        <taxon>Pseudomonadati</taxon>
        <taxon>Bacteroidota</taxon>
        <taxon>Flavobacteriia</taxon>
        <taxon>Flavobacteriales</taxon>
        <taxon>Flavobacteriaceae</taxon>
        <taxon>Psychroflexus</taxon>
    </lineage>
</organism>
<reference evidence="2 3" key="1">
    <citation type="journal article" date="2014" name="Int. J. Syst. Evol. Microbiol.">
        <title>Complete genome sequence of Corynebacterium casei LMG S-19264T (=DSM 44701T), isolated from a smear-ripened cheese.</title>
        <authorList>
            <consortium name="US DOE Joint Genome Institute (JGI-PGF)"/>
            <person name="Walter F."/>
            <person name="Albersmeier A."/>
            <person name="Kalinowski J."/>
            <person name="Ruckert C."/>
        </authorList>
    </citation>
    <scope>NUCLEOTIDE SEQUENCE [LARGE SCALE GENOMIC DNA]</scope>
    <source>
        <strain evidence="2 3">CGMCC 1.12925</strain>
    </source>
</reference>
<dbReference type="RefSeq" id="WP_188406609.1">
    <property type="nucleotide sequence ID" value="NZ_BMGL01000010.1"/>
</dbReference>
<proteinExistence type="predicted"/>
<feature type="chain" id="PRO_5036863101" description="Type 1 periplasmic binding fold superfamily protein" evidence="1">
    <location>
        <begin position="21"/>
        <end position="186"/>
    </location>
</feature>